<keyword evidence="2" id="KW-0547">Nucleotide-binding</keyword>
<reference evidence="5 6" key="1">
    <citation type="submission" date="2011-07" db="EMBL/GenBank/DDBJ databases">
        <title>The complete genome of chromosome of Emticicia oligotrophica DSM 17448.</title>
        <authorList>
            <consortium name="US DOE Joint Genome Institute (JGI-PGF)"/>
            <person name="Lucas S."/>
            <person name="Han J."/>
            <person name="Lapidus A."/>
            <person name="Bruce D."/>
            <person name="Goodwin L."/>
            <person name="Pitluck S."/>
            <person name="Peters L."/>
            <person name="Kyrpides N."/>
            <person name="Mavromatis K."/>
            <person name="Ivanova N."/>
            <person name="Ovchinnikova G."/>
            <person name="Teshima H."/>
            <person name="Detter J.C."/>
            <person name="Tapia R."/>
            <person name="Han C."/>
            <person name="Land M."/>
            <person name="Hauser L."/>
            <person name="Markowitz V."/>
            <person name="Cheng J.-F."/>
            <person name="Hugenholtz P."/>
            <person name="Woyke T."/>
            <person name="Wu D."/>
            <person name="Tindall B."/>
            <person name="Pomrenke H."/>
            <person name="Brambilla E."/>
            <person name="Klenk H.-P."/>
            <person name="Eisen J.A."/>
        </authorList>
    </citation>
    <scope>NUCLEOTIDE SEQUENCE [LARGE SCALE GENOMIC DNA]</scope>
    <source>
        <strain evidence="5 6">DSM 17448</strain>
    </source>
</reference>
<evidence type="ECO:0000256" key="3">
    <source>
        <dbReference type="ARBA" id="ARBA00022840"/>
    </source>
</evidence>
<evidence type="ECO:0000259" key="4">
    <source>
        <dbReference type="PROSITE" id="PS50893"/>
    </source>
</evidence>
<gene>
    <name evidence="5" type="ordered locus">Emtol_3425</name>
</gene>
<dbReference type="InterPro" id="IPR051782">
    <property type="entry name" value="ABC_Transporter_VariousFunc"/>
</dbReference>
<dbReference type="PANTHER" id="PTHR42939">
    <property type="entry name" value="ABC TRANSPORTER ATP-BINDING PROTEIN ALBC-RELATED"/>
    <property type="match status" value="1"/>
</dbReference>
<sequence>MLKIENFSKKYNNHTIIAIEELSIPEGIHWFKGVNGSGKSTFFRSVAGIIPFDGKILWKNLDIRKDSVNYRMKVNMSEADPAYPDYLTGYDLLSFIAQAKQAAPSQLNQLAEKIGVDIYWKSPIGTYSSGMLKKISLLSAFLGHPSLIMLDEPLITIDKNSVAIIYDLVKEYALNQGVSFLLSSHQDFLTGGYEAKLSIKNIYLVQDQTITQQV</sequence>
<accession>A0ABN4AQS6</accession>
<keyword evidence="3" id="KW-0067">ATP-binding</keyword>
<dbReference type="Gene3D" id="3.40.50.300">
    <property type="entry name" value="P-loop containing nucleotide triphosphate hydrolases"/>
    <property type="match status" value="1"/>
</dbReference>
<feature type="domain" description="ABC transporter" evidence="4">
    <location>
        <begin position="2"/>
        <end position="214"/>
    </location>
</feature>
<dbReference type="Proteomes" id="UP000002875">
    <property type="component" value="Chromosome"/>
</dbReference>
<organism evidence="5 6">
    <name type="scientific">Emticicia oligotrophica (strain DSM 17448 / CIP 109782 / MTCC 6937 / GPTSA100-15)</name>
    <dbReference type="NCBI Taxonomy" id="929562"/>
    <lineage>
        <taxon>Bacteria</taxon>
        <taxon>Pseudomonadati</taxon>
        <taxon>Bacteroidota</taxon>
        <taxon>Cytophagia</taxon>
        <taxon>Cytophagales</taxon>
        <taxon>Leadbetterellaceae</taxon>
        <taxon>Emticicia</taxon>
    </lineage>
</organism>
<dbReference type="PROSITE" id="PS00211">
    <property type="entry name" value="ABC_TRANSPORTER_1"/>
    <property type="match status" value="1"/>
</dbReference>
<dbReference type="PANTHER" id="PTHR42939:SF1">
    <property type="entry name" value="ABC TRANSPORTER ATP-BINDING PROTEIN ALBC-RELATED"/>
    <property type="match status" value="1"/>
</dbReference>
<evidence type="ECO:0000256" key="1">
    <source>
        <dbReference type="ARBA" id="ARBA00022448"/>
    </source>
</evidence>
<name>A0ABN4AQS6_EMTOG</name>
<dbReference type="EMBL" id="CP002961">
    <property type="protein sequence ID" value="AFK04554.1"/>
    <property type="molecule type" value="Genomic_DNA"/>
</dbReference>
<dbReference type="RefSeq" id="WP_015030243.1">
    <property type="nucleotide sequence ID" value="NC_018748.1"/>
</dbReference>
<evidence type="ECO:0000313" key="5">
    <source>
        <dbReference type="EMBL" id="AFK04554.1"/>
    </source>
</evidence>
<protein>
    <submittedName>
        <fullName evidence="5">ABC transporter related protein</fullName>
    </submittedName>
</protein>
<dbReference type="SUPFAM" id="SSF52540">
    <property type="entry name" value="P-loop containing nucleoside triphosphate hydrolases"/>
    <property type="match status" value="1"/>
</dbReference>
<proteinExistence type="predicted"/>
<dbReference type="InterPro" id="IPR027417">
    <property type="entry name" value="P-loop_NTPase"/>
</dbReference>
<keyword evidence="1" id="KW-0813">Transport</keyword>
<evidence type="ECO:0000313" key="6">
    <source>
        <dbReference type="Proteomes" id="UP000002875"/>
    </source>
</evidence>
<evidence type="ECO:0000256" key="2">
    <source>
        <dbReference type="ARBA" id="ARBA00022741"/>
    </source>
</evidence>
<dbReference type="PROSITE" id="PS50893">
    <property type="entry name" value="ABC_TRANSPORTER_2"/>
    <property type="match status" value="1"/>
</dbReference>
<keyword evidence="6" id="KW-1185">Reference proteome</keyword>
<dbReference type="InterPro" id="IPR003439">
    <property type="entry name" value="ABC_transporter-like_ATP-bd"/>
</dbReference>
<dbReference type="InterPro" id="IPR017871">
    <property type="entry name" value="ABC_transporter-like_CS"/>
</dbReference>
<dbReference type="Pfam" id="PF00005">
    <property type="entry name" value="ABC_tran"/>
    <property type="match status" value="1"/>
</dbReference>